<protein>
    <submittedName>
        <fullName evidence="2">Uncharacterized protein</fullName>
    </submittedName>
</protein>
<name>A0A133UVB1_9EURY</name>
<accession>A0A133UVB1</accession>
<reference evidence="2 3" key="1">
    <citation type="journal article" date="2016" name="Sci. Rep.">
        <title>Metabolic traits of an uncultured archaeal lineage -MSBL1- from brine pools of the Red Sea.</title>
        <authorList>
            <person name="Mwirichia R."/>
            <person name="Alam I."/>
            <person name="Rashid M."/>
            <person name="Vinu M."/>
            <person name="Ba-Alawi W."/>
            <person name="Anthony Kamau A."/>
            <person name="Kamanda Ngugi D."/>
            <person name="Goker M."/>
            <person name="Klenk H.P."/>
            <person name="Bajic V."/>
            <person name="Stingl U."/>
        </authorList>
    </citation>
    <scope>NUCLEOTIDE SEQUENCE [LARGE SCALE GENOMIC DNA]</scope>
    <source>
        <strain evidence="2">SCGC-AAA259I09</strain>
    </source>
</reference>
<evidence type="ECO:0000256" key="1">
    <source>
        <dbReference type="SAM" id="MobiDB-lite"/>
    </source>
</evidence>
<dbReference type="AlphaFoldDB" id="A0A133UVB1"/>
<sequence>MKNCCICSKEATLHTHGLWWCEEHYQYVNRKPESKEKDKERFQPGTGGGNKGSVDLKLDWM</sequence>
<dbReference type="EMBL" id="LHXR01000007">
    <property type="protein sequence ID" value="KXA98151.1"/>
    <property type="molecule type" value="Genomic_DNA"/>
</dbReference>
<comment type="caution">
    <text evidence="2">The sequence shown here is derived from an EMBL/GenBank/DDBJ whole genome shotgun (WGS) entry which is preliminary data.</text>
</comment>
<evidence type="ECO:0000313" key="2">
    <source>
        <dbReference type="EMBL" id="KXA98151.1"/>
    </source>
</evidence>
<feature type="region of interest" description="Disordered" evidence="1">
    <location>
        <begin position="32"/>
        <end position="61"/>
    </location>
</feature>
<dbReference type="Proteomes" id="UP000070463">
    <property type="component" value="Unassembled WGS sequence"/>
</dbReference>
<evidence type="ECO:0000313" key="3">
    <source>
        <dbReference type="Proteomes" id="UP000070463"/>
    </source>
</evidence>
<feature type="compositionally biased region" description="Basic and acidic residues" evidence="1">
    <location>
        <begin position="32"/>
        <end position="42"/>
    </location>
</feature>
<organism evidence="2 3">
    <name type="scientific">candidate division MSBL1 archaeon SCGC-AAA259I09</name>
    <dbReference type="NCBI Taxonomy" id="1698267"/>
    <lineage>
        <taxon>Archaea</taxon>
        <taxon>Methanobacteriati</taxon>
        <taxon>Methanobacteriota</taxon>
        <taxon>candidate division MSBL1</taxon>
    </lineage>
</organism>
<keyword evidence="3" id="KW-1185">Reference proteome</keyword>
<gene>
    <name evidence="2" type="ORF">AKJ37_01110</name>
</gene>
<proteinExistence type="predicted"/>